<keyword evidence="3" id="KW-0804">Transcription</keyword>
<reference evidence="6" key="1">
    <citation type="journal article" date="2019" name="Int. J. Syst. Evol. Microbiol.">
        <title>The Global Catalogue of Microorganisms (GCM) 10K type strain sequencing project: providing services to taxonomists for standard genome sequencing and annotation.</title>
        <authorList>
            <consortium name="The Broad Institute Genomics Platform"/>
            <consortium name="The Broad Institute Genome Sequencing Center for Infectious Disease"/>
            <person name="Wu L."/>
            <person name="Ma J."/>
        </authorList>
    </citation>
    <scope>NUCLEOTIDE SEQUENCE [LARGE SCALE GENOMIC DNA]</scope>
    <source>
        <strain evidence="6">CCM 7640</strain>
    </source>
</reference>
<dbReference type="InterPro" id="IPR000524">
    <property type="entry name" value="Tscrpt_reg_HTH_GntR"/>
</dbReference>
<dbReference type="PANTHER" id="PTHR44846">
    <property type="entry name" value="MANNOSYL-D-GLYCERATE TRANSPORT/METABOLISM SYSTEM REPRESSOR MNGR-RELATED"/>
    <property type="match status" value="1"/>
</dbReference>
<dbReference type="PROSITE" id="PS50949">
    <property type="entry name" value="HTH_GNTR"/>
    <property type="match status" value="1"/>
</dbReference>
<protein>
    <submittedName>
        <fullName evidence="5">GntR family transcriptional regulator</fullName>
    </submittedName>
</protein>
<sequence length="278" mass="30157">MAATAPARPAATDAIDRHSAAPMYDQLRQLIIDGITRDGLQPGDPLPGEHRLCERYGISRTVVRQALAQLEHEGLVERVKGKGTFVSRPRTSEALVHTLIGLFDDVERRGGHVHSDILRHERTDADADVAAALEVPVGSAVIALERLRHVDGEPWSLSTTWMPDAVGAFTLDVDLSEASLYRVLAEHGIRATDGVRSAEATVATHDQAQQLDVSAGSALLRLRSISRDANGTPIEYFVALHRGDRSRFEFQLRQEQSQASLLHVDGDGGTSRAGTVSL</sequence>
<keyword evidence="1" id="KW-0805">Transcription regulation</keyword>
<dbReference type="EMBL" id="BMCM01000001">
    <property type="protein sequence ID" value="GGD63752.1"/>
    <property type="molecule type" value="Genomic_DNA"/>
</dbReference>
<dbReference type="InterPro" id="IPR050679">
    <property type="entry name" value="Bact_HTH_transcr_reg"/>
</dbReference>
<dbReference type="SMART" id="SM00866">
    <property type="entry name" value="UTRA"/>
    <property type="match status" value="1"/>
</dbReference>
<evidence type="ECO:0000256" key="2">
    <source>
        <dbReference type="ARBA" id="ARBA00023125"/>
    </source>
</evidence>
<evidence type="ECO:0000256" key="1">
    <source>
        <dbReference type="ARBA" id="ARBA00023015"/>
    </source>
</evidence>
<evidence type="ECO:0000313" key="6">
    <source>
        <dbReference type="Proteomes" id="UP000629365"/>
    </source>
</evidence>
<dbReference type="SMART" id="SM00345">
    <property type="entry name" value="HTH_GNTR"/>
    <property type="match status" value="1"/>
</dbReference>
<organism evidence="5 6">
    <name type="scientific">Microbacterium murale</name>
    <dbReference type="NCBI Taxonomy" id="1081040"/>
    <lineage>
        <taxon>Bacteria</taxon>
        <taxon>Bacillati</taxon>
        <taxon>Actinomycetota</taxon>
        <taxon>Actinomycetes</taxon>
        <taxon>Micrococcales</taxon>
        <taxon>Microbacteriaceae</taxon>
        <taxon>Microbacterium</taxon>
    </lineage>
</organism>
<dbReference type="InterPro" id="IPR011663">
    <property type="entry name" value="UTRA"/>
</dbReference>
<dbReference type="InterPro" id="IPR028978">
    <property type="entry name" value="Chorismate_lyase_/UTRA_dom_sf"/>
</dbReference>
<dbReference type="Gene3D" id="1.10.10.10">
    <property type="entry name" value="Winged helix-like DNA-binding domain superfamily/Winged helix DNA-binding domain"/>
    <property type="match status" value="1"/>
</dbReference>
<evidence type="ECO:0000256" key="3">
    <source>
        <dbReference type="ARBA" id="ARBA00023163"/>
    </source>
</evidence>
<evidence type="ECO:0000313" key="5">
    <source>
        <dbReference type="EMBL" id="GGD63752.1"/>
    </source>
</evidence>
<feature type="domain" description="HTH gntR-type" evidence="4">
    <location>
        <begin position="21"/>
        <end position="89"/>
    </location>
</feature>
<dbReference type="Gene3D" id="3.40.1410.10">
    <property type="entry name" value="Chorismate lyase-like"/>
    <property type="match status" value="1"/>
</dbReference>
<proteinExistence type="predicted"/>
<dbReference type="PANTHER" id="PTHR44846:SF1">
    <property type="entry name" value="MANNOSYL-D-GLYCERATE TRANSPORT_METABOLISM SYSTEM REPRESSOR MNGR-RELATED"/>
    <property type="match status" value="1"/>
</dbReference>
<dbReference type="SUPFAM" id="SSF46785">
    <property type="entry name" value="Winged helix' DNA-binding domain"/>
    <property type="match status" value="1"/>
</dbReference>
<keyword evidence="2" id="KW-0238">DNA-binding</keyword>
<name>A0ABQ1RA90_9MICO</name>
<dbReference type="PRINTS" id="PR00035">
    <property type="entry name" value="HTHGNTR"/>
</dbReference>
<dbReference type="Proteomes" id="UP000629365">
    <property type="component" value="Unassembled WGS sequence"/>
</dbReference>
<accession>A0ABQ1RA90</accession>
<evidence type="ECO:0000259" key="4">
    <source>
        <dbReference type="PROSITE" id="PS50949"/>
    </source>
</evidence>
<dbReference type="SUPFAM" id="SSF64288">
    <property type="entry name" value="Chorismate lyase-like"/>
    <property type="match status" value="1"/>
</dbReference>
<dbReference type="InterPro" id="IPR036390">
    <property type="entry name" value="WH_DNA-bd_sf"/>
</dbReference>
<dbReference type="RefSeq" id="WP_188434845.1">
    <property type="nucleotide sequence ID" value="NZ_BMCM01000001.1"/>
</dbReference>
<dbReference type="CDD" id="cd07377">
    <property type="entry name" value="WHTH_GntR"/>
    <property type="match status" value="1"/>
</dbReference>
<keyword evidence="6" id="KW-1185">Reference proteome</keyword>
<dbReference type="Pfam" id="PF07702">
    <property type="entry name" value="UTRA"/>
    <property type="match status" value="1"/>
</dbReference>
<dbReference type="Pfam" id="PF00392">
    <property type="entry name" value="GntR"/>
    <property type="match status" value="1"/>
</dbReference>
<comment type="caution">
    <text evidence="5">The sequence shown here is derived from an EMBL/GenBank/DDBJ whole genome shotgun (WGS) entry which is preliminary data.</text>
</comment>
<gene>
    <name evidence="5" type="ORF">GCM10007269_03840</name>
</gene>
<dbReference type="InterPro" id="IPR036388">
    <property type="entry name" value="WH-like_DNA-bd_sf"/>
</dbReference>